<proteinExistence type="predicted"/>
<organism evidence="2 3">
    <name type="scientific">Kipferlia bialata</name>
    <dbReference type="NCBI Taxonomy" id="797122"/>
    <lineage>
        <taxon>Eukaryota</taxon>
        <taxon>Metamonada</taxon>
        <taxon>Carpediemonas-like organisms</taxon>
        <taxon>Kipferlia</taxon>
    </lineage>
</organism>
<evidence type="ECO:0000256" key="1">
    <source>
        <dbReference type="SAM" id="MobiDB-lite"/>
    </source>
</evidence>
<feature type="compositionally biased region" description="Basic and acidic residues" evidence="1">
    <location>
        <begin position="43"/>
        <end position="82"/>
    </location>
</feature>
<dbReference type="AlphaFoldDB" id="A0A391NRH4"/>
<dbReference type="EMBL" id="BDIP01005850">
    <property type="protein sequence ID" value="GCA64011.1"/>
    <property type="molecule type" value="Genomic_DNA"/>
</dbReference>
<feature type="region of interest" description="Disordered" evidence="1">
    <location>
        <begin position="23"/>
        <end position="82"/>
    </location>
</feature>
<evidence type="ECO:0000313" key="3">
    <source>
        <dbReference type="Proteomes" id="UP000265618"/>
    </source>
</evidence>
<sequence>MSDSRRAQVNRARLRQASLKAVAASRFGAAVPSSRARQAPSGDVERRRESGGPVEERDRVVDTRPAEMDREREREREREAMRSVEQLADLANKNAELSMEVSELKKERAELKV</sequence>
<gene>
    <name evidence="2" type="ORF">KIPB_012859</name>
</gene>
<name>A0A391NRH4_9EUKA</name>
<keyword evidence="3" id="KW-1185">Reference proteome</keyword>
<evidence type="ECO:0000313" key="2">
    <source>
        <dbReference type="EMBL" id="GCA64011.1"/>
    </source>
</evidence>
<comment type="caution">
    <text evidence="2">The sequence shown here is derived from an EMBL/GenBank/DDBJ whole genome shotgun (WGS) entry which is preliminary data.</text>
</comment>
<protein>
    <submittedName>
        <fullName evidence="2">Uncharacterized protein</fullName>
    </submittedName>
</protein>
<reference evidence="2 3" key="1">
    <citation type="journal article" date="2018" name="PLoS ONE">
        <title>The draft genome of Kipferlia bialata reveals reductive genome evolution in fornicate parasites.</title>
        <authorList>
            <person name="Tanifuji G."/>
            <person name="Takabayashi S."/>
            <person name="Kume K."/>
            <person name="Takagi M."/>
            <person name="Nakayama T."/>
            <person name="Kamikawa R."/>
            <person name="Inagaki Y."/>
            <person name="Hashimoto T."/>
        </authorList>
    </citation>
    <scope>NUCLEOTIDE SEQUENCE [LARGE SCALE GENOMIC DNA]</scope>
    <source>
        <strain evidence="2">NY0173</strain>
    </source>
</reference>
<accession>A0A391NRH4</accession>
<dbReference type="Proteomes" id="UP000265618">
    <property type="component" value="Unassembled WGS sequence"/>
</dbReference>